<feature type="compositionally biased region" description="Basic and acidic residues" evidence="1">
    <location>
        <begin position="66"/>
        <end position="102"/>
    </location>
</feature>
<feature type="compositionally biased region" description="Polar residues" evidence="1">
    <location>
        <begin position="127"/>
        <end position="141"/>
    </location>
</feature>
<feature type="region of interest" description="Disordered" evidence="1">
    <location>
        <begin position="66"/>
        <end position="193"/>
    </location>
</feature>
<evidence type="ECO:0000313" key="3">
    <source>
        <dbReference type="Proteomes" id="UP000297245"/>
    </source>
</evidence>
<proteinExistence type="predicted"/>
<feature type="region of interest" description="Disordered" evidence="1">
    <location>
        <begin position="1"/>
        <end position="22"/>
    </location>
</feature>
<reference evidence="2 3" key="1">
    <citation type="journal article" date="2019" name="Nat. Ecol. Evol.">
        <title>Megaphylogeny resolves global patterns of mushroom evolution.</title>
        <authorList>
            <person name="Varga T."/>
            <person name="Krizsan K."/>
            <person name="Foldi C."/>
            <person name="Dima B."/>
            <person name="Sanchez-Garcia M."/>
            <person name="Sanchez-Ramirez S."/>
            <person name="Szollosi G.J."/>
            <person name="Szarkandi J.G."/>
            <person name="Papp V."/>
            <person name="Albert L."/>
            <person name="Andreopoulos W."/>
            <person name="Angelini C."/>
            <person name="Antonin V."/>
            <person name="Barry K.W."/>
            <person name="Bougher N.L."/>
            <person name="Buchanan P."/>
            <person name="Buyck B."/>
            <person name="Bense V."/>
            <person name="Catcheside P."/>
            <person name="Chovatia M."/>
            <person name="Cooper J."/>
            <person name="Damon W."/>
            <person name="Desjardin D."/>
            <person name="Finy P."/>
            <person name="Geml J."/>
            <person name="Haridas S."/>
            <person name="Hughes K."/>
            <person name="Justo A."/>
            <person name="Karasinski D."/>
            <person name="Kautmanova I."/>
            <person name="Kiss B."/>
            <person name="Kocsube S."/>
            <person name="Kotiranta H."/>
            <person name="LaButti K.M."/>
            <person name="Lechner B.E."/>
            <person name="Liimatainen K."/>
            <person name="Lipzen A."/>
            <person name="Lukacs Z."/>
            <person name="Mihaltcheva S."/>
            <person name="Morgado L.N."/>
            <person name="Niskanen T."/>
            <person name="Noordeloos M.E."/>
            <person name="Ohm R.A."/>
            <person name="Ortiz-Santana B."/>
            <person name="Ovrebo C."/>
            <person name="Racz N."/>
            <person name="Riley R."/>
            <person name="Savchenko A."/>
            <person name="Shiryaev A."/>
            <person name="Soop K."/>
            <person name="Spirin V."/>
            <person name="Szebenyi C."/>
            <person name="Tomsovsky M."/>
            <person name="Tulloss R.E."/>
            <person name="Uehling J."/>
            <person name="Grigoriev I.V."/>
            <person name="Vagvolgyi C."/>
            <person name="Papp T."/>
            <person name="Martin F.M."/>
            <person name="Miettinen O."/>
            <person name="Hibbett D.S."/>
            <person name="Nagy L.G."/>
        </authorList>
    </citation>
    <scope>NUCLEOTIDE SEQUENCE [LARGE SCALE GENOMIC DNA]</scope>
    <source>
        <strain evidence="2 3">CBS 962.96</strain>
    </source>
</reference>
<protein>
    <submittedName>
        <fullName evidence="2">Uncharacterized protein</fullName>
    </submittedName>
</protein>
<evidence type="ECO:0000256" key="1">
    <source>
        <dbReference type="SAM" id="MobiDB-lite"/>
    </source>
</evidence>
<accession>A0A4S8KYV3</accession>
<dbReference type="Proteomes" id="UP000297245">
    <property type="component" value="Unassembled WGS sequence"/>
</dbReference>
<keyword evidence="3" id="KW-1185">Reference proteome</keyword>
<gene>
    <name evidence="2" type="ORF">K435DRAFT_972454</name>
</gene>
<dbReference type="EMBL" id="ML179835">
    <property type="protein sequence ID" value="THU81150.1"/>
    <property type="molecule type" value="Genomic_DNA"/>
</dbReference>
<feature type="compositionally biased region" description="Low complexity" evidence="1">
    <location>
        <begin position="151"/>
        <end position="162"/>
    </location>
</feature>
<organism evidence="2 3">
    <name type="scientific">Dendrothele bispora (strain CBS 962.96)</name>
    <dbReference type="NCBI Taxonomy" id="1314807"/>
    <lineage>
        <taxon>Eukaryota</taxon>
        <taxon>Fungi</taxon>
        <taxon>Dikarya</taxon>
        <taxon>Basidiomycota</taxon>
        <taxon>Agaricomycotina</taxon>
        <taxon>Agaricomycetes</taxon>
        <taxon>Agaricomycetidae</taxon>
        <taxon>Agaricales</taxon>
        <taxon>Agaricales incertae sedis</taxon>
        <taxon>Dendrothele</taxon>
    </lineage>
</organism>
<sequence length="193" mass="22514">MPIPKSVDGLTDQELQDIEEENEEDMQIYSLKKRKWEKAWNNAEQTRRTVLEEREEKKMEWIERELRKLQEEKKKRKETEETKRREERKRKEQESESTERRGVQATKRMRVKVLIPMPERLGGRSKAMTTLDSDNYSNSGTAGNDDDSASESDNNNNNNEPGGNPGIILTPTRRHASAMSPIRYRMSSSSSLL</sequence>
<evidence type="ECO:0000313" key="2">
    <source>
        <dbReference type="EMBL" id="THU81150.1"/>
    </source>
</evidence>
<name>A0A4S8KYV3_DENBC</name>
<dbReference type="AlphaFoldDB" id="A0A4S8KYV3"/>